<dbReference type="PANTHER" id="PTHR14398">
    <property type="entry name" value="RNA RECOGNITION RRM/RNP DOMAIN"/>
    <property type="match status" value="1"/>
</dbReference>
<proteinExistence type="predicted"/>
<gene>
    <name evidence="5" type="ORF">CBR_g4653</name>
</gene>
<dbReference type="SUPFAM" id="SSF54928">
    <property type="entry name" value="RNA-binding domain, RBD"/>
    <property type="match status" value="1"/>
</dbReference>
<dbReference type="STRING" id="69332.A0A388KIE5"/>
<feature type="region of interest" description="Disordered" evidence="3">
    <location>
        <begin position="465"/>
        <end position="508"/>
    </location>
</feature>
<comment type="caution">
    <text evidence="5">The sequence shown here is derived from an EMBL/GenBank/DDBJ whole genome shotgun (WGS) entry which is preliminary data.</text>
</comment>
<dbReference type="InterPro" id="IPR012677">
    <property type="entry name" value="Nucleotide-bd_a/b_plait_sf"/>
</dbReference>
<dbReference type="GO" id="GO:0003723">
    <property type="term" value="F:RNA binding"/>
    <property type="evidence" value="ECO:0007669"/>
    <property type="project" value="UniProtKB-UniRule"/>
</dbReference>
<feature type="domain" description="RRM" evidence="4">
    <location>
        <begin position="377"/>
        <end position="449"/>
    </location>
</feature>
<sequence length="943" mass="100115">MGLKWLCATPVQTLQQFNLPTVTVGRGRGVTISQNLGSRSSLRLSGIHPGMGGSLASAQAGAVGRGAAAGDGGFVGERQSLDDLSIGEGTSRMLPDVNSSCNGTTSGGVPDSPDHYDPDQPLWTEARSCLSERGSAGVNLCSPDSSRWVVGLTKGVRGGSRHLPLPLGGGVGSVSIAKDVGGVSRSSWRVTGMGGRHVLQTKSGNGWGCDSGHLDSEVLSGVQGRLEGGGMRESGMGRGVKRGRHDLDGVEEGCVLHRPGTWNRPWSSCSGGSRDNRDGAAPAVADLHLMSATDPNPYLSGRGRGSLVRSFDGGRLEQQQQRGSAGKAEEMGNFGPRHSEEMGEFANNWMARSGQGYVPGTSRVCHAKKHAEKQATKTLGLFNIPQELNTLETILNHFRKFGKVVDVRCQHDGSRAFLQFARTEDAKTALHAPEAVMGNRFIKLTWAKRDSIPTADKRANTFAPELNYGQGTRASPSAPPLSIQKERTEKKAETSSEPGAAAGGCCGAPSAHSMPSTMAALSLSTGGRVGAVLNLQKQDGATVFGGSAWTLATGSASGSAGASSGCDGAPSAHSMPSTVRRVGAILNLHKQDGATVFGGSAWTSATGSASGSAGALPTMMPVNASGDKSFPSDQQKQKGNLELLMDIQKKQEVLLRMQIQQRKLIVERLAKRAQERERGRNAAITELEGACAPVDVSSKEDECEASEGEAPNSATQTTVGASTSKTGMSQSLITNSAAVVAKNEETQRSIEDWMIAHCDMMKSEEWNNIVKALMNAHESFKYAKNEKARTTCVEVTKGRVATRVEETAAAVAFHWLLAATGRLDLSPLEATHQHYAWKESIVLTTHRHLFRAATERILDNTLWSGVEKVMETSKGLLDLLKFVDGNGPTISKIYGRMDNLVEKLRENEVLTETEKDELEVINHNATLECHDITTALCSNVFGP</sequence>
<dbReference type="PROSITE" id="PS50102">
    <property type="entry name" value="RRM"/>
    <property type="match status" value="1"/>
</dbReference>
<reference evidence="5 6" key="1">
    <citation type="journal article" date="2018" name="Cell">
        <title>The Chara Genome: Secondary Complexity and Implications for Plant Terrestrialization.</title>
        <authorList>
            <person name="Nishiyama T."/>
            <person name="Sakayama H."/>
            <person name="Vries J.D."/>
            <person name="Buschmann H."/>
            <person name="Saint-Marcoux D."/>
            <person name="Ullrich K.K."/>
            <person name="Haas F.B."/>
            <person name="Vanderstraeten L."/>
            <person name="Becker D."/>
            <person name="Lang D."/>
            <person name="Vosolsobe S."/>
            <person name="Rombauts S."/>
            <person name="Wilhelmsson P.K.I."/>
            <person name="Janitza P."/>
            <person name="Kern R."/>
            <person name="Heyl A."/>
            <person name="Rumpler F."/>
            <person name="Villalobos L.I.A.C."/>
            <person name="Clay J.M."/>
            <person name="Skokan R."/>
            <person name="Toyoda A."/>
            <person name="Suzuki Y."/>
            <person name="Kagoshima H."/>
            <person name="Schijlen E."/>
            <person name="Tajeshwar N."/>
            <person name="Catarino B."/>
            <person name="Hetherington A.J."/>
            <person name="Saltykova A."/>
            <person name="Bonnot C."/>
            <person name="Breuninger H."/>
            <person name="Symeonidi A."/>
            <person name="Radhakrishnan G.V."/>
            <person name="Van Nieuwerburgh F."/>
            <person name="Deforce D."/>
            <person name="Chang C."/>
            <person name="Karol K.G."/>
            <person name="Hedrich R."/>
            <person name="Ulvskov P."/>
            <person name="Glockner G."/>
            <person name="Delwiche C.F."/>
            <person name="Petrasek J."/>
            <person name="Van de Peer Y."/>
            <person name="Friml J."/>
            <person name="Beilby M."/>
            <person name="Dolan L."/>
            <person name="Kohara Y."/>
            <person name="Sugano S."/>
            <person name="Fujiyama A."/>
            <person name="Delaux P.-M."/>
            <person name="Quint M."/>
            <person name="TheiBen G."/>
            <person name="Hagemann M."/>
            <person name="Harholt J."/>
            <person name="Dunand C."/>
            <person name="Zachgo S."/>
            <person name="Langdale J."/>
            <person name="Maumus F."/>
            <person name="Straeten D.V.D."/>
            <person name="Gould S.B."/>
            <person name="Rensing S.A."/>
        </authorList>
    </citation>
    <scope>NUCLEOTIDE SEQUENCE [LARGE SCALE GENOMIC DNA]</scope>
    <source>
        <strain evidence="5 6">S276</strain>
    </source>
</reference>
<dbReference type="SMART" id="SM00360">
    <property type="entry name" value="RRM"/>
    <property type="match status" value="1"/>
</dbReference>
<dbReference type="InterPro" id="IPR045137">
    <property type="entry name" value="RBM26/27"/>
</dbReference>
<feature type="compositionally biased region" description="Basic and acidic residues" evidence="3">
    <location>
        <begin position="484"/>
        <end position="494"/>
    </location>
</feature>
<evidence type="ECO:0000256" key="2">
    <source>
        <dbReference type="PROSITE-ProRule" id="PRU00176"/>
    </source>
</evidence>
<keyword evidence="1 2" id="KW-0694">RNA-binding</keyword>
<accession>A0A388KIE5</accession>
<dbReference type="CDD" id="cd12257">
    <property type="entry name" value="RRM1_RBM26_like"/>
    <property type="match status" value="1"/>
</dbReference>
<dbReference type="InterPro" id="IPR000504">
    <property type="entry name" value="RRM_dom"/>
</dbReference>
<feature type="compositionally biased region" description="Polar residues" evidence="3">
    <location>
        <begin position="712"/>
        <end position="726"/>
    </location>
</feature>
<dbReference type="GO" id="GO:0005634">
    <property type="term" value="C:nucleus"/>
    <property type="evidence" value="ECO:0007669"/>
    <property type="project" value="TreeGrafter"/>
</dbReference>
<dbReference type="Gramene" id="GBG69824">
    <property type="protein sequence ID" value="GBG69824"/>
    <property type="gene ID" value="CBR_g4653"/>
</dbReference>
<feature type="region of interest" description="Disordered" evidence="3">
    <location>
        <begin position="695"/>
        <end position="726"/>
    </location>
</feature>
<dbReference type="OrthoDB" id="443401at2759"/>
<feature type="region of interest" description="Disordered" evidence="3">
    <location>
        <begin position="294"/>
        <end position="340"/>
    </location>
</feature>
<organism evidence="5 6">
    <name type="scientific">Chara braunii</name>
    <name type="common">Braun's stonewort</name>
    <dbReference type="NCBI Taxonomy" id="69332"/>
    <lineage>
        <taxon>Eukaryota</taxon>
        <taxon>Viridiplantae</taxon>
        <taxon>Streptophyta</taxon>
        <taxon>Charophyceae</taxon>
        <taxon>Charales</taxon>
        <taxon>Characeae</taxon>
        <taxon>Chara</taxon>
    </lineage>
</organism>
<name>A0A388KIE5_CHABU</name>
<dbReference type="PANTHER" id="PTHR14398:SF0">
    <property type="entry name" value="ZINC FINGER PROTEIN SWM"/>
    <property type="match status" value="1"/>
</dbReference>
<dbReference type="InterPro" id="IPR035979">
    <property type="entry name" value="RBD_domain_sf"/>
</dbReference>
<evidence type="ECO:0000313" key="6">
    <source>
        <dbReference type="Proteomes" id="UP000265515"/>
    </source>
</evidence>
<keyword evidence="6" id="KW-1185">Reference proteome</keyword>
<dbReference type="AlphaFoldDB" id="A0A388KIE5"/>
<evidence type="ECO:0000256" key="3">
    <source>
        <dbReference type="SAM" id="MobiDB-lite"/>
    </source>
</evidence>
<protein>
    <recommendedName>
        <fullName evidence="4">RRM domain-containing protein</fullName>
    </recommendedName>
</protein>
<evidence type="ECO:0000313" key="5">
    <source>
        <dbReference type="EMBL" id="GBG69824.1"/>
    </source>
</evidence>
<dbReference type="Proteomes" id="UP000265515">
    <property type="component" value="Unassembled WGS sequence"/>
</dbReference>
<dbReference type="EMBL" id="BFEA01000121">
    <property type="protein sequence ID" value="GBG69824.1"/>
    <property type="molecule type" value="Genomic_DNA"/>
</dbReference>
<evidence type="ECO:0000259" key="4">
    <source>
        <dbReference type="PROSITE" id="PS50102"/>
    </source>
</evidence>
<dbReference type="Gene3D" id="3.30.70.330">
    <property type="match status" value="1"/>
</dbReference>
<evidence type="ECO:0000256" key="1">
    <source>
        <dbReference type="ARBA" id="ARBA00022884"/>
    </source>
</evidence>